<gene>
    <name evidence="2" type="ORF">METZ01_LOCUS167248</name>
</gene>
<reference evidence="2" key="1">
    <citation type="submission" date="2018-05" db="EMBL/GenBank/DDBJ databases">
        <authorList>
            <person name="Lanie J.A."/>
            <person name="Ng W.-L."/>
            <person name="Kazmierczak K.M."/>
            <person name="Andrzejewski T.M."/>
            <person name="Davidsen T.M."/>
            <person name="Wayne K.J."/>
            <person name="Tettelin H."/>
            <person name="Glass J.I."/>
            <person name="Rusch D."/>
            <person name="Podicherti R."/>
            <person name="Tsui H.-C.T."/>
            <person name="Winkler M.E."/>
        </authorList>
    </citation>
    <scope>NUCLEOTIDE SEQUENCE</scope>
</reference>
<accession>A0A382BL57</accession>
<evidence type="ECO:0000256" key="1">
    <source>
        <dbReference type="SAM" id="MobiDB-lite"/>
    </source>
</evidence>
<feature type="non-terminal residue" evidence="2">
    <location>
        <position position="1"/>
    </location>
</feature>
<dbReference type="AlphaFoldDB" id="A0A382BL57"/>
<name>A0A382BL57_9ZZZZ</name>
<sequence>PASSGSHGGDVPPSLPSRRQARGL</sequence>
<protein>
    <submittedName>
        <fullName evidence="2">Uncharacterized protein</fullName>
    </submittedName>
</protein>
<feature type="non-terminal residue" evidence="2">
    <location>
        <position position="24"/>
    </location>
</feature>
<feature type="region of interest" description="Disordered" evidence="1">
    <location>
        <begin position="1"/>
        <end position="24"/>
    </location>
</feature>
<evidence type="ECO:0000313" key="2">
    <source>
        <dbReference type="EMBL" id="SVB14394.1"/>
    </source>
</evidence>
<organism evidence="2">
    <name type="scientific">marine metagenome</name>
    <dbReference type="NCBI Taxonomy" id="408172"/>
    <lineage>
        <taxon>unclassified sequences</taxon>
        <taxon>metagenomes</taxon>
        <taxon>ecological metagenomes</taxon>
    </lineage>
</organism>
<dbReference type="EMBL" id="UINC01030275">
    <property type="protein sequence ID" value="SVB14394.1"/>
    <property type="molecule type" value="Genomic_DNA"/>
</dbReference>
<proteinExistence type="predicted"/>